<protein>
    <recommendedName>
        <fullName evidence="14">Protein kinase domain-containing protein</fullName>
    </recommendedName>
</protein>
<feature type="binding site" evidence="11">
    <location>
        <position position="422"/>
    </location>
    <ligand>
        <name>ATP</name>
        <dbReference type="ChEBI" id="CHEBI:30616"/>
    </ligand>
</feature>
<keyword evidence="10" id="KW-1015">Disulfide bond</keyword>
<gene>
    <name evidence="15" type="ORF">SUGI_1392360</name>
</gene>
<dbReference type="GO" id="GO:0005524">
    <property type="term" value="F:ATP binding"/>
    <property type="evidence" value="ECO:0007669"/>
    <property type="project" value="UniProtKB-UniRule"/>
</dbReference>
<dbReference type="Gene3D" id="1.10.510.10">
    <property type="entry name" value="Transferase(Phosphotransferase) domain 1"/>
    <property type="match status" value="1"/>
</dbReference>
<evidence type="ECO:0000313" key="15">
    <source>
        <dbReference type="EMBL" id="GLJ57945.1"/>
    </source>
</evidence>
<keyword evidence="4 13" id="KW-0732">Signal</keyword>
<reference evidence="15" key="1">
    <citation type="submission" date="2022-12" db="EMBL/GenBank/DDBJ databases">
        <title>Chromosome-Level Genome Assembly of Japanese Cedar (Cryptomeriajaponica D. Don).</title>
        <authorList>
            <person name="Fujino T."/>
            <person name="Yamaguchi K."/>
            <person name="Yokoyama T."/>
            <person name="Hamanaka T."/>
            <person name="Harazono Y."/>
            <person name="Kamada H."/>
            <person name="Kobayashi W."/>
            <person name="Ujino-Ihara T."/>
            <person name="Uchiyama K."/>
            <person name="Matsumoto A."/>
            <person name="Izuno A."/>
            <person name="Tsumura Y."/>
            <person name="Toyoda A."/>
            <person name="Shigenobu S."/>
            <person name="Moriguchi Y."/>
            <person name="Ueno S."/>
            <person name="Kasahara M."/>
        </authorList>
    </citation>
    <scope>NUCLEOTIDE SEQUENCE</scope>
</reference>
<dbReference type="Proteomes" id="UP001234787">
    <property type="component" value="Unassembled WGS sequence"/>
</dbReference>
<evidence type="ECO:0000256" key="2">
    <source>
        <dbReference type="ARBA" id="ARBA00022679"/>
    </source>
</evidence>
<feature type="chain" id="PRO_5042002918" description="Protein kinase domain-containing protein" evidence="13">
    <location>
        <begin position="28"/>
        <end position="666"/>
    </location>
</feature>
<evidence type="ECO:0000256" key="13">
    <source>
        <dbReference type="SAM" id="SignalP"/>
    </source>
</evidence>
<name>A0AAD3NSD5_CRYJA</name>
<dbReference type="EMBL" id="BSEH01000221">
    <property type="protein sequence ID" value="GLJ57945.1"/>
    <property type="molecule type" value="Genomic_DNA"/>
</dbReference>
<evidence type="ECO:0000256" key="10">
    <source>
        <dbReference type="ARBA" id="ARBA00023157"/>
    </source>
</evidence>
<dbReference type="PROSITE" id="PS50011">
    <property type="entry name" value="PROTEIN_KINASE_DOM"/>
    <property type="match status" value="1"/>
</dbReference>
<feature type="signal peptide" evidence="13">
    <location>
        <begin position="1"/>
        <end position="27"/>
    </location>
</feature>
<keyword evidence="5 11" id="KW-0547">Nucleotide-binding</keyword>
<evidence type="ECO:0000256" key="6">
    <source>
        <dbReference type="ARBA" id="ARBA00022777"/>
    </source>
</evidence>
<dbReference type="InterPro" id="IPR011009">
    <property type="entry name" value="Kinase-like_dom_sf"/>
</dbReference>
<evidence type="ECO:0000256" key="11">
    <source>
        <dbReference type="PROSITE-ProRule" id="PRU10141"/>
    </source>
</evidence>
<keyword evidence="6" id="KW-0418">Kinase</keyword>
<evidence type="ECO:0000259" key="14">
    <source>
        <dbReference type="PROSITE" id="PS50011"/>
    </source>
</evidence>
<evidence type="ECO:0000256" key="9">
    <source>
        <dbReference type="ARBA" id="ARBA00023136"/>
    </source>
</evidence>
<dbReference type="InterPro" id="IPR000858">
    <property type="entry name" value="S_locus_glycoprot_dom"/>
</dbReference>
<dbReference type="GO" id="GO:0016020">
    <property type="term" value="C:membrane"/>
    <property type="evidence" value="ECO:0007669"/>
    <property type="project" value="UniProtKB-SubCell"/>
</dbReference>
<evidence type="ECO:0000256" key="5">
    <source>
        <dbReference type="ARBA" id="ARBA00022741"/>
    </source>
</evidence>
<dbReference type="Pfam" id="PF00069">
    <property type="entry name" value="Pkinase"/>
    <property type="match status" value="1"/>
</dbReference>
<dbReference type="PROSITE" id="PS00107">
    <property type="entry name" value="PROTEIN_KINASE_ATP"/>
    <property type="match status" value="1"/>
</dbReference>
<dbReference type="PANTHER" id="PTHR47974">
    <property type="entry name" value="OS07G0415500 PROTEIN"/>
    <property type="match status" value="1"/>
</dbReference>
<feature type="transmembrane region" description="Helical" evidence="12">
    <location>
        <begin position="342"/>
        <end position="365"/>
    </location>
</feature>
<keyword evidence="2" id="KW-0808">Transferase</keyword>
<keyword evidence="8 12" id="KW-1133">Transmembrane helix</keyword>
<keyword evidence="16" id="KW-1185">Reference proteome</keyword>
<dbReference type="Gene3D" id="2.90.10.10">
    <property type="entry name" value="Bulb-type lectin domain"/>
    <property type="match status" value="1"/>
</dbReference>
<dbReference type="SMART" id="SM00220">
    <property type="entry name" value="S_TKc"/>
    <property type="match status" value="1"/>
</dbReference>
<comment type="subcellular location">
    <subcellularLocation>
        <location evidence="1">Membrane</location>
        <topology evidence="1">Single-pass membrane protein</topology>
    </subcellularLocation>
</comment>
<dbReference type="InterPro" id="IPR000719">
    <property type="entry name" value="Prot_kinase_dom"/>
</dbReference>
<organism evidence="15 16">
    <name type="scientific">Cryptomeria japonica</name>
    <name type="common">Japanese cedar</name>
    <name type="synonym">Cupressus japonica</name>
    <dbReference type="NCBI Taxonomy" id="3369"/>
    <lineage>
        <taxon>Eukaryota</taxon>
        <taxon>Viridiplantae</taxon>
        <taxon>Streptophyta</taxon>
        <taxon>Embryophyta</taxon>
        <taxon>Tracheophyta</taxon>
        <taxon>Spermatophyta</taxon>
        <taxon>Pinopsida</taxon>
        <taxon>Pinidae</taxon>
        <taxon>Conifers II</taxon>
        <taxon>Cupressales</taxon>
        <taxon>Cupressaceae</taxon>
        <taxon>Cryptomeria</taxon>
    </lineage>
</organism>
<dbReference type="PROSITE" id="PS00108">
    <property type="entry name" value="PROTEIN_KINASE_ST"/>
    <property type="match status" value="1"/>
</dbReference>
<keyword evidence="9 12" id="KW-0472">Membrane</keyword>
<evidence type="ECO:0000313" key="16">
    <source>
        <dbReference type="Proteomes" id="UP001234787"/>
    </source>
</evidence>
<accession>A0AAD3NSD5</accession>
<evidence type="ECO:0000256" key="4">
    <source>
        <dbReference type="ARBA" id="ARBA00022729"/>
    </source>
</evidence>
<feature type="domain" description="Protein kinase" evidence="14">
    <location>
        <begin position="394"/>
        <end position="651"/>
    </location>
</feature>
<dbReference type="PANTHER" id="PTHR47974:SF19">
    <property type="entry name" value="RECEPTOR-LIKE SERINE_THREONINE-PROTEIN KINASE"/>
    <property type="match status" value="1"/>
</dbReference>
<evidence type="ECO:0000256" key="7">
    <source>
        <dbReference type="ARBA" id="ARBA00022840"/>
    </source>
</evidence>
<keyword evidence="3 12" id="KW-0812">Transmembrane</keyword>
<sequence length="666" mass="74132">MEKREKSWKTLFFALTVFSQLKSYGAAIDAGDTLSLGASLTGTQTIISQNGTFELGFFSPNGSNWYIGIWYAKIPEKTIVWSFDNPVNTWLPGMRFGGQQKLVSWKNPMDPTPGLFSFRTDPSGAKQFVLTWNKSIQYWETGTWDGKIFSKLLEMANLDKGVHVRAESRNSGFYTSITLLPEINVLPRFVLTNLGGLQINAIIRGSKWNTFWSQPADACAVYGLCGAYGTCNSNNLHFCSCVEGFAPTDNGAWDSQDWGSSGCVRQSPLNCDAKNGSTDRFVDLNVTLPNDYTSSYPPSGPCQLRSGDVLNIRNSPPSKSSSNVSIRVGASELPTKRKSTTIVGTVLGIVSALAVALGIFSVFIWRRRQTDRYADSSDSFLRMFSYKELKIATRNFKSQLGRGGFGSVFKGSLPDGTIVAVKRMECSRQDEKQFRAEISSLGNIHYMNLVRLRGFCVQGSRRLLVHDYMPNWKTRLEIALGTARGLHYLHEECRDCIIHGDVKPENILLDSNLSPKLADFGLARLVGRDFSRVLTTTRGTRGYLAPEWIFGLPISTKVDVYSFGMTFLEIISGGRNIDLNMQDSSLIYFPAWAVTQIQQGKTINVVEKDVVEAADMEEVRRACVIVLLCIQEDDEVRPSMRQVVQMLEGKMEPQPPQIPSYSGLLV</sequence>
<dbReference type="GO" id="GO:0004672">
    <property type="term" value="F:protein kinase activity"/>
    <property type="evidence" value="ECO:0007669"/>
    <property type="project" value="InterPro"/>
</dbReference>
<dbReference type="SUPFAM" id="SSF56112">
    <property type="entry name" value="Protein kinase-like (PK-like)"/>
    <property type="match status" value="1"/>
</dbReference>
<dbReference type="AlphaFoldDB" id="A0AAD3NSD5"/>
<dbReference type="InterPro" id="IPR036426">
    <property type="entry name" value="Bulb-type_lectin_dom_sf"/>
</dbReference>
<evidence type="ECO:0000256" key="1">
    <source>
        <dbReference type="ARBA" id="ARBA00004167"/>
    </source>
</evidence>
<evidence type="ECO:0000256" key="3">
    <source>
        <dbReference type="ARBA" id="ARBA00022692"/>
    </source>
</evidence>
<dbReference type="GO" id="GO:0048544">
    <property type="term" value="P:recognition of pollen"/>
    <property type="evidence" value="ECO:0007669"/>
    <property type="project" value="InterPro"/>
</dbReference>
<evidence type="ECO:0000256" key="8">
    <source>
        <dbReference type="ARBA" id="ARBA00022989"/>
    </source>
</evidence>
<dbReference type="FunFam" id="3.30.200.20:FF:000178">
    <property type="entry name" value="serine/threonine-protein kinase PBS1-like"/>
    <property type="match status" value="1"/>
</dbReference>
<dbReference type="InterPro" id="IPR008271">
    <property type="entry name" value="Ser/Thr_kinase_AS"/>
</dbReference>
<dbReference type="Gene3D" id="3.30.200.20">
    <property type="entry name" value="Phosphorylase Kinase, domain 1"/>
    <property type="match status" value="1"/>
</dbReference>
<dbReference type="Pfam" id="PF00954">
    <property type="entry name" value="S_locus_glycop"/>
    <property type="match status" value="1"/>
</dbReference>
<dbReference type="FunFam" id="1.10.510.10:FF:000384">
    <property type="entry name" value="G-type lectin S-receptor-like serine/threonine-protein kinase"/>
    <property type="match status" value="1"/>
</dbReference>
<evidence type="ECO:0000256" key="12">
    <source>
        <dbReference type="SAM" id="Phobius"/>
    </source>
</evidence>
<keyword evidence="7 11" id="KW-0067">ATP-binding</keyword>
<proteinExistence type="predicted"/>
<dbReference type="InterPro" id="IPR017441">
    <property type="entry name" value="Protein_kinase_ATP_BS"/>
</dbReference>
<comment type="caution">
    <text evidence="15">The sequence shown here is derived from an EMBL/GenBank/DDBJ whole genome shotgun (WGS) entry which is preliminary data.</text>
</comment>